<feature type="region of interest" description="Disordered" evidence="6">
    <location>
        <begin position="1"/>
        <end position="57"/>
    </location>
</feature>
<dbReference type="PRINTS" id="PR00471">
    <property type="entry name" value="ACETATEKNASE"/>
</dbReference>
<dbReference type="GO" id="GO:0005524">
    <property type="term" value="F:ATP binding"/>
    <property type="evidence" value="ECO:0007669"/>
    <property type="project" value="UniProtKB-KW"/>
</dbReference>
<keyword evidence="5" id="KW-0460">Magnesium</keyword>
<comment type="pathway">
    <text evidence="5">Metabolic intermediate biosynthesis; acetyl-CoA biosynthesis; acetyl-CoA from acetate: step 1/2.</text>
</comment>
<feature type="binding site" evidence="5">
    <location>
        <position position="459"/>
    </location>
    <ligand>
        <name>substrate</name>
    </ligand>
</feature>
<feature type="binding site" evidence="5">
    <location>
        <position position="368"/>
    </location>
    <ligand>
        <name>Mg(2+)</name>
        <dbReference type="ChEBI" id="CHEBI:18420"/>
    </ligand>
</feature>
<proteinExistence type="inferred from homology"/>
<feature type="compositionally biased region" description="Polar residues" evidence="6">
    <location>
        <begin position="18"/>
        <end position="49"/>
    </location>
</feature>
<dbReference type="PROSITE" id="PS01076">
    <property type="entry name" value="ACETATE_KINASE_2"/>
    <property type="match status" value="1"/>
</dbReference>
<feature type="binding site" evidence="5">
    <location>
        <position position="375"/>
    </location>
    <ligand>
        <name>ATP</name>
        <dbReference type="ChEBI" id="CHEBI:30616"/>
    </ligand>
</feature>
<evidence type="ECO:0000313" key="7">
    <source>
        <dbReference type="EMBL" id="OIW35030.1"/>
    </source>
</evidence>
<dbReference type="InParanoid" id="A0A1J7J5G2"/>
<dbReference type="InterPro" id="IPR000890">
    <property type="entry name" value="Aliphatic_acid_kin_short-chain"/>
</dbReference>
<dbReference type="OrthoDB" id="67445at2759"/>
<dbReference type="HAMAP" id="MF_00020">
    <property type="entry name" value="Acetate_kinase"/>
    <property type="match status" value="1"/>
</dbReference>
<reference evidence="7 8" key="1">
    <citation type="submission" date="2016-10" db="EMBL/GenBank/DDBJ databases">
        <title>Draft genome sequence of Coniochaeta ligniaria NRRL30616, a lignocellulolytic fungus for bioabatement of inhibitors in plant biomass hydrolysates.</title>
        <authorList>
            <consortium name="DOE Joint Genome Institute"/>
            <person name="Jimenez D.J."/>
            <person name="Hector R.E."/>
            <person name="Riley R."/>
            <person name="Sun H."/>
            <person name="Grigoriev I.V."/>
            <person name="Van Elsas J.D."/>
            <person name="Nichols N.N."/>
        </authorList>
    </citation>
    <scope>NUCLEOTIDE SEQUENCE [LARGE SCALE GENOMIC DNA]</scope>
    <source>
        <strain evidence="7 8">NRRL 30616</strain>
    </source>
</reference>
<evidence type="ECO:0000256" key="2">
    <source>
        <dbReference type="ARBA" id="ARBA00022741"/>
    </source>
</evidence>
<feature type="region of interest" description="Disordered" evidence="6">
    <location>
        <begin position="264"/>
        <end position="284"/>
    </location>
</feature>
<dbReference type="EC" id="2.7.2.1" evidence="5"/>
<organism evidence="7 8">
    <name type="scientific">Coniochaeta ligniaria NRRL 30616</name>
    <dbReference type="NCBI Taxonomy" id="1408157"/>
    <lineage>
        <taxon>Eukaryota</taxon>
        <taxon>Fungi</taxon>
        <taxon>Dikarya</taxon>
        <taxon>Ascomycota</taxon>
        <taxon>Pezizomycotina</taxon>
        <taxon>Sordariomycetes</taxon>
        <taxon>Sordariomycetidae</taxon>
        <taxon>Coniochaetales</taxon>
        <taxon>Coniochaetaceae</taxon>
        <taxon>Coniochaeta</taxon>
    </lineage>
</organism>
<protein>
    <recommendedName>
        <fullName evidence="5">Probable acetate kinase</fullName>
        <ecNumber evidence="5">2.7.2.1</ecNumber>
    </recommendedName>
    <alternativeName>
        <fullName evidence="5">Acetokinase</fullName>
    </alternativeName>
</protein>
<gene>
    <name evidence="7" type="ORF">CONLIGDRAFT_651249</name>
</gene>
<dbReference type="PANTHER" id="PTHR21060:SF15">
    <property type="entry name" value="ACETATE KINASE-RELATED"/>
    <property type="match status" value="1"/>
</dbReference>
<comment type="caution">
    <text evidence="5">Lacks conserved residue(s) required for the propagation of feature annotation.</text>
</comment>
<sequence>MAVPGSSTSSYVSSSHSAPTTYAQYASPTGSAYTPNSAISPLTSESSGPETPLRPLDLGPPGYHATIILFEQTPNESTIYLGPWEVVGTDPPRVIWRCSYEGEVLEHYLPSDSPADTHPYTLHAQHRRFGDPRELELYLTFKGPQRVRYETPDGVFLDDYMEVKYEFTTIESSIQFQGDVRRRDLVDWFDVDVIWSDTHGRTDNYGNVRGLGTIQRIKIWRDRYSTFHYISFFANHRRRWKEYLVNDFEPAVRQRDDRHRRLRLQARGARRGSAPDTSNQGRRFSATSMFRPRQASAANGAQAGPSTVAAQPVSGLDVRYLGIQFTRNERMQQGTDGPNMIEGPGWVRLREHVYMPTESVFTFILSVNAGSSSVKISVFTTSKGQDPTQIAELQVSGLTSPPPKLDYKRGSTSVIKSQDVDGKIESQDDAFSLLLQTLIDDADLPEIKEKDHIAVVTHRIVHGGDFNNQEIITPDTYHKIEELNDLAPLHNAKSLEIVKSCIEKLPSAINVACFDSQFHSTIPDHIRTYPIDQAIAKSNRLRKYGFHGISYAFITRSVADFLGKPPGETNIIALHLGSGASACAIKGGKSWDTSMGLTPLAGLPGATRSGSVDPSLVFHYASDVGRLSPSSTKELHISRAEEILNQESGWKSLTGTTNFGTIATSSDPTHKLAFDLFVDRICGFVGTYYVSLRGQVDALVFAGGIGEKSEQLRAAVVEQCQCLGFEIDESKNSKKIESVVQDVGKGGARHGVLVCQTDEQFEMARAVAEDEKIWKEDGMKN</sequence>
<feature type="compositionally biased region" description="Polar residues" evidence="6">
    <location>
        <begin position="275"/>
        <end position="284"/>
    </location>
</feature>
<feature type="site" description="Transition state stabilizer" evidence="5">
    <location>
        <position position="547"/>
    </location>
</feature>
<evidence type="ECO:0000256" key="1">
    <source>
        <dbReference type="ARBA" id="ARBA00022679"/>
    </source>
</evidence>
<evidence type="ECO:0000256" key="6">
    <source>
        <dbReference type="SAM" id="MobiDB-lite"/>
    </source>
</evidence>
<evidence type="ECO:0000256" key="4">
    <source>
        <dbReference type="ARBA" id="ARBA00022840"/>
    </source>
</evidence>
<dbReference type="InterPro" id="IPR023865">
    <property type="entry name" value="Aliphatic_acid_kinase_CS"/>
</dbReference>
<dbReference type="EMBL" id="KV875093">
    <property type="protein sequence ID" value="OIW35030.1"/>
    <property type="molecule type" value="Genomic_DNA"/>
</dbReference>
<feature type="binding site" evidence="5">
    <location>
        <begin position="575"/>
        <end position="579"/>
    </location>
    <ligand>
        <name>ATP</name>
        <dbReference type="ChEBI" id="CHEBI:30616"/>
    </ligand>
</feature>
<comment type="similarity">
    <text evidence="5">Belongs to the acetokinase family.</text>
</comment>
<dbReference type="GO" id="GO:0006083">
    <property type="term" value="P:acetate metabolic process"/>
    <property type="evidence" value="ECO:0007669"/>
    <property type="project" value="TreeGrafter"/>
</dbReference>
<dbReference type="Gene3D" id="3.30.420.40">
    <property type="match status" value="2"/>
</dbReference>
<dbReference type="GO" id="GO:0000287">
    <property type="term" value="F:magnesium ion binding"/>
    <property type="evidence" value="ECO:0007669"/>
    <property type="project" value="UniProtKB-UniRule"/>
</dbReference>
<dbReference type="Proteomes" id="UP000182658">
    <property type="component" value="Unassembled WGS sequence"/>
</dbReference>
<dbReference type="UniPathway" id="UPA00340">
    <property type="reaction ID" value="UER00458"/>
</dbReference>
<evidence type="ECO:0000256" key="3">
    <source>
        <dbReference type="ARBA" id="ARBA00022777"/>
    </source>
</evidence>
<keyword evidence="5" id="KW-0479">Metal-binding</keyword>
<feature type="active site" description="Proton donor/acceptor" evidence="5">
    <location>
        <position position="515"/>
    </location>
</feature>
<comment type="cofactor">
    <cofactor evidence="5">
        <name>Mg(2+)</name>
        <dbReference type="ChEBI" id="CHEBI:18420"/>
    </cofactor>
</comment>
<comment type="catalytic activity">
    <reaction evidence="5">
        <text>acetate + ATP = acetyl phosphate + ADP</text>
        <dbReference type="Rhea" id="RHEA:11352"/>
        <dbReference type="ChEBI" id="CHEBI:22191"/>
        <dbReference type="ChEBI" id="CHEBI:30089"/>
        <dbReference type="ChEBI" id="CHEBI:30616"/>
        <dbReference type="ChEBI" id="CHEBI:456216"/>
        <dbReference type="EC" id="2.7.2.1"/>
    </reaction>
</comment>
<feature type="compositionally biased region" description="Low complexity" evidence="6">
    <location>
        <begin position="1"/>
        <end position="17"/>
    </location>
</feature>
<dbReference type="AlphaFoldDB" id="A0A1J7J5G2"/>
<feature type="binding site" evidence="5">
    <location>
        <position position="759"/>
    </location>
    <ligand>
        <name>Mg(2+)</name>
        <dbReference type="ChEBI" id="CHEBI:18420"/>
    </ligand>
</feature>
<dbReference type="GO" id="GO:0006085">
    <property type="term" value="P:acetyl-CoA biosynthetic process"/>
    <property type="evidence" value="ECO:0007669"/>
    <property type="project" value="UniProtKB-UniRule"/>
</dbReference>
<dbReference type="Pfam" id="PF00871">
    <property type="entry name" value="Acetate_kinase"/>
    <property type="match status" value="1"/>
</dbReference>
<name>A0A1J7J5G2_9PEZI</name>
<accession>A0A1J7J5G2</accession>
<evidence type="ECO:0000256" key="5">
    <source>
        <dbReference type="HAMAP-Rule" id="MF_03131"/>
    </source>
</evidence>
<dbReference type="STRING" id="1408157.A0A1J7J5G2"/>
<dbReference type="PANTHER" id="PTHR21060">
    <property type="entry name" value="ACETATE KINASE"/>
    <property type="match status" value="1"/>
</dbReference>
<keyword evidence="4 5" id="KW-0067">ATP-binding</keyword>
<dbReference type="NCBIfam" id="TIGR00016">
    <property type="entry name" value="ackA"/>
    <property type="match status" value="1"/>
</dbReference>
<keyword evidence="3 5" id="KW-0418">Kinase</keyword>
<dbReference type="GO" id="GO:0008776">
    <property type="term" value="F:acetate kinase activity"/>
    <property type="evidence" value="ECO:0007669"/>
    <property type="project" value="UniProtKB-UniRule"/>
</dbReference>
<keyword evidence="1 5" id="KW-0808">Transferase</keyword>
<keyword evidence="2 5" id="KW-0547">Nucleotide-binding</keyword>
<keyword evidence="8" id="KW-1185">Reference proteome</keyword>
<dbReference type="SUPFAM" id="SSF53067">
    <property type="entry name" value="Actin-like ATPase domain"/>
    <property type="match status" value="2"/>
</dbReference>
<dbReference type="PROSITE" id="PS01075">
    <property type="entry name" value="ACETATE_KINASE_1"/>
    <property type="match status" value="1"/>
</dbReference>
<dbReference type="InterPro" id="IPR004372">
    <property type="entry name" value="Ac/propionate_kinase"/>
</dbReference>
<feature type="site" description="Transition state stabilizer" evidence="5">
    <location>
        <position position="608"/>
    </location>
</feature>
<dbReference type="InterPro" id="IPR043129">
    <property type="entry name" value="ATPase_NBD"/>
</dbReference>
<evidence type="ECO:0000313" key="8">
    <source>
        <dbReference type="Proteomes" id="UP000182658"/>
    </source>
</evidence>